<sequence length="319" mass="34999">MLVAGAPVESKRADSSKVGYLISSFLGNVPSVYQYLSNGNDALSFRALNGGNPILNPTVGTKGARDPYLAAKDGKYYMLATDLDIGKTNFGEAQRVGSRSIIIWESDDLVNWSSDRLAELETPEAGYVWAPSAYCEPGASECIVFWSSRFYASSDTEHTGDVVKASTIRYSRTSDFVTFSTPADYIPTQPWGMIDQEFQKLEDGGFARFIKNNTANNVWWETTSDNNILSPTWTFHGLVTPDVREGPASYADNLTPGLVHLLLDNYSGQGSYEVYGTSDIQTGPWSKPDAPNFPYGQRHGSVLPLSQEQYDALAAKYPA</sequence>
<accession>A0A316ZED8</accession>
<dbReference type="OrthoDB" id="19657at2759"/>
<dbReference type="InterPro" id="IPR023296">
    <property type="entry name" value="Glyco_hydro_beta-prop_sf"/>
</dbReference>
<name>A0A316ZED8_9BASI</name>
<keyword evidence="3" id="KW-0326">Glycosidase</keyword>
<keyword evidence="2" id="KW-0378">Hydrolase</keyword>
<protein>
    <submittedName>
        <fullName evidence="5">Putative arabinosidase</fullName>
    </submittedName>
</protein>
<gene>
    <name evidence="5" type="ORF">FA09DRAFT_296227</name>
</gene>
<evidence type="ECO:0000256" key="3">
    <source>
        <dbReference type="ARBA" id="ARBA00023295"/>
    </source>
</evidence>
<comment type="similarity">
    <text evidence="1">Belongs to the glycosyl hydrolase 32 family.</text>
</comment>
<dbReference type="InterPro" id="IPR013148">
    <property type="entry name" value="Glyco_hydro_32_N"/>
</dbReference>
<evidence type="ECO:0000256" key="2">
    <source>
        <dbReference type="ARBA" id="ARBA00022801"/>
    </source>
</evidence>
<keyword evidence="6" id="KW-1185">Reference proteome</keyword>
<dbReference type="Gene3D" id="2.115.10.20">
    <property type="entry name" value="Glycosyl hydrolase domain, family 43"/>
    <property type="match status" value="1"/>
</dbReference>
<dbReference type="SUPFAM" id="SSF75005">
    <property type="entry name" value="Arabinanase/levansucrase/invertase"/>
    <property type="match status" value="1"/>
</dbReference>
<organism evidence="5 6">
    <name type="scientific">Tilletiopsis washingtonensis</name>
    <dbReference type="NCBI Taxonomy" id="58919"/>
    <lineage>
        <taxon>Eukaryota</taxon>
        <taxon>Fungi</taxon>
        <taxon>Dikarya</taxon>
        <taxon>Basidiomycota</taxon>
        <taxon>Ustilaginomycotina</taxon>
        <taxon>Exobasidiomycetes</taxon>
        <taxon>Entylomatales</taxon>
        <taxon>Entylomatales incertae sedis</taxon>
        <taxon>Tilletiopsis</taxon>
    </lineage>
</organism>
<dbReference type="Pfam" id="PF00251">
    <property type="entry name" value="Glyco_hydro_32N"/>
    <property type="match status" value="1"/>
</dbReference>
<evidence type="ECO:0000259" key="4">
    <source>
        <dbReference type="Pfam" id="PF00251"/>
    </source>
</evidence>
<dbReference type="Proteomes" id="UP000245946">
    <property type="component" value="Unassembled WGS sequence"/>
</dbReference>
<evidence type="ECO:0000313" key="6">
    <source>
        <dbReference type="Proteomes" id="UP000245946"/>
    </source>
</evidence>
<feature type="domain" description="Glycosyl hydrolase family 32 N-terminal" evidence="4">
    <location>
        <begin position="33"/>
        <end position="129"/>
    </location>
</feature>
<dbReference type="RefSeq" id="XP_025598944.1">
    <property type="nucleotide sequence ID" value="XM_025740156.1"/>
</dbReference>
<dbReference type="STRING" id="58919.A0A316ZED8"/>
<evidence type="ECO:0000313" key="5">
    <source>
        <dbReference type="EMBL" id="PWN98665.1"/>
    </source>
</evidence>
<dbReference type="PANTHER" id="PTHR43301:SF8">
    <property type="entry name" value="ARABINOSIDASE-RELATED"/>
    <property type="match status" value="1"/>
</dbReference>
<dbReference type="GeneID" id="37267702"/>
<evidence type="ECO:0000256" key="1">
    <source>
        <dbReference type="ARBA" id="ARBA00009902"/>
    </source>
</evidence>
<dbReference type="GO" id="GO:0016798">
    <property type="term" value="F:hydrolase activity, acting on glycosyl bonds"/>
    <property type="evidence" value="ECO:0007669"/>
    <property type="project" value="UniProtKB-KW"/>
</dbReference>
<reference evidence="5 6" key="1">
    <citation type="journal article" date="2018" name="Mol. Biol. Evol.">
        <title>Broad Genomic Sampling Reveals a Smut Pathogenic Ancestry of the Fungal Clade Ustilaginomycotina.</title>
        <authorList>
            <person name="Kijpornyongpan T."/>
            <person name="Mondo S.J."/>
            <person name="Barry K."/>
            <person name="Sandor L."/>
            <person name="Lee J."/>
            <person name="Lipzen A."/>
            <person name="Pangilinan J."/>
            <person name="LaButti K."/>
            <person name="Hainaut M."/>
            <person name="Henrissat B."/>
            <person name="Grigoriev I.V."/>
            <person name="Spatafora J.W."/>
            <person name="Aime M.C."/>
        </authorList>
    </citation>
    <scope>NUCLEOTIDE SEQUENCE [LARGE SCALE GENOMIC DNA]</scope>
    <source>
        <strain evidence="5 6">MCA 4186</strain>
    </source>
</reference>
<dbReference type="EMBL" id="KZ819290">
    <property type="protein sequence ID" value="PWN98665.1"/>
    <property type="molecule type" value="Genomic_DNA"/>
</dbReference>
<dbReference type="InterPro" id="IPR050727">
    <property type="entry name" value="GH43_arabinanases"/>
</dbReference>
<dbReference type="PANTHER" id="PTHR43301">
    <property type="entry name" value="ARABINAN ENDO-1,5-ALPHA-L-ARABINOSIDASE"/>
    <property type="match status" value="1"/>
</dbReference>
<dbReference type="AlphaFoldDB" id="A0A316ZED8"/>
<proteinExistence type="inferred from homology"/>
<dbReference type="CDD" id="cd08983">
    <property type="entry name" value="GH43_Bt3655-like"/>
    <property type="match status" value="1"/>
</dbReference>